<gene>
    <name evidence="2" type="ORF">UFOPK2602_00487</name>
    <name evidence="3" type="ORF">UFOPK2806_01921</name>
    <name evidence="4" type="ORF">UFOPK3417_00186</name>
    <name evidence="5" type="ORF">UFOPK4306_01508</name>
</gene>
<organism evidence="3">
    <name type="scientific">freshwater metagenome</name>
    <dbReference type="NCBI Taxonomy" id="449393"/>
    <lineage>
        <taxon>unclassified sequences</taxon>
        <taxon>metagenomes</taxon>
        <taxon>ecological metagenomes</taxon>
    </lineage>
</organism>
<dbReference type="Pfam" id="PF19842">
    <property type="entry name" value="YqeC"/>
    <property type="match status" value="1"/>
</dbReference>
<proteinExistence type="predicted"/>
<dbReference type="EMBL" id="CAFBQP010000056">
    <property type="protein sequence ID" value="CAB5065056.1"/>
    <property type="molecule type" value="Genomic_DNA"/>
</dbReference>
<evidence type="ECO:0000313" key="5">
    <source>
        <dbReference type="EMBL" id="CAB5065056.1"/>
    </source>
</evidence>
<sequence>MGLGDLVIDALGIRPGSVVALVGAGGKSTLMQELHRAGSTRGWRCATGTSTKVYASQADALPGFLHSRREGDKLVGLPPEDIDQWVREHRPDLCVIEADGARSRRVKAPSQNEPVIPGSTTLVIAVIAADAINRVIEDVAHRPMLVAAVCGCGPYSRLTPQRACTLLNSERGGRKHVPEGAGFAVAITRVGPRQRTDADNLTALLADVGVSVVLLERIPEPPEKDPDSVGFPLPRANRH</sequence>
<dbReference type="EMBL" id="CAEZYY010000032">
    <property type="protein sequence ID" value="CAB4764265.1"/>
    <property type="molecule type" value="Genomic_DNA"/>
</dbReference>
<protein>
    <submittedName>
        <fullName evidence="3">Unannotated protein</fullName>
    </submittedName>
</protein>
<dbReference type="AlphaFoldDB" id="A0A6J6UYW7"/>
<feature type="region of interest" description="Disordered" evidence="1">
    <location>
        <begin position="219"/>
        <end position="239"/>
    </location>
</feature>
<dbReference type="EMBL" id="CAFBLR010000008">
    <property type="protein sequence ID" value="CAB4860310.1"/>
    <property type="molecule type" value="Genomic_DNA"/>
</dbReference>
<evidence type="ECO:0000256" key="1">
    <source>
        <dbReference type="SAM" id="MobiDB-lite"/>
    </source>
</evidence>
<dbReference type="EMBL" id="CAEZXX010000022">
    <property type="protein sequence ID" value="CAB4699180.1"/>
    <property type="molecule type" value="Genomic_DNA"/>
</dbReference>
<name>A0A6J6UYW7_9ZZZZ</name>
<reference evidence="3" key="1">
    <citation type="submission" date="2020-05" db="EMBL/GenBank/DDBJ databases">
        <authorList>
            <person name="Chiriac C."/>
            <person name="Salcher M."/>
            <person name="Ghai R."/>
            <person name="Kavagutti S V."/>
        </authorList>
    </citation>
    <scope>NUCLEOTIDE SEQUENCE</scope>
</reference>
<evidence type="ECO:0000313" key="4">
    <source>
        <dbReference type="EMBL" id="CAB4860310.1"/>
    </source>
</evidence>
<dbReference type="NCBIfam" id="TIGR03172">
    <property type="entry name" value="selenium cofactor biosynthesis protein YqeC"/>
    <property type="match status" value="1"/>
</dbReference>
<accession>A0A6J6UYW7</accession>
<dbReference type="InterPro" id="IPR017587">
    <property type="entry name" value="YqeC"/>
</dbReference>
<evidence type="ECO:0000313" key="2">
    <source>
        <dbReference type="EMBL" id="CAB4699180.1"/>
    </source>
</evidence>
<evidence type="ECO:0000313" key="3">
    <source>
        <dbReference type="EMBL" id="CAB4764265.1"/>
    </source>
</evidence>